<dbReference type="GO" id="GO:0061630">
    <property type="term" value="F:ubiquitin protein ligase activity"/>
    <property type="evidence" value="ECO:0007669"/>
    <property type="project" value="TreeGrafter"/>
</dbReference>
<dbReference type="OrthoDB" id="4348522at2759"/>
<keyword evidence="2 4" id="KW-0863">Zinc-finger</keyword>
<dbReference type="SMART" id="SM00744">
    <property type="entry name" value="RINGv"/>
    <property type="match status" value="1"/>
</dbReference>
<keyword evidence="3" id="KW-0862">Zinc</keyword>
<sequence length="220" mass="25033">MIYFMKSGNQRFELRKVELGAGQSKVPEDFRNLAQGFCFTLQFYYTTEVVYTHRLFESVDNTLQCNFHVKYSQLYTEDEDSLPGNLCASFSGKDMPEDVQKTITNIIVNETKYIACSTPYQGYKVEPILVQIGIVKVESMKDSLFRSKLISHEVKEGSLTGEQCVICLEEFSSGGEVVLMPCSHVYHRNCITKWLKTALHCPTCRLTIEPSDDQQIATCS</sequence>
<protein>
    <recommendedName>
        <fullName evidence="5">RING-type domain-containing protein</fullName>
    </recommendedName>
</protein>
<keyword evidence="1" id="KW-0479">Metal-binding</keyword>
<dbReference type="InterPro" id="IPR011016">
    <property type="entry name" value="Znf_RING-CH"/>
</dbReference>
<dbReference type="AlphaFoldDB" id="A0A5C7H970"/>
<reference evidence="7" key="1">
    <citation type="journal article" date="2019" name="Gigascience">
        <title>De novo genome assembly of the endangered Acer yangbiense, a plant species with extremely small populations endemic to Yunnan Province, China.</title>
        <authorList>
            <person name="Yang J."/>
            <person name="Wariss H.M."/>
            <person name="Tao L."/>
            <person name="Zhang R."/>
            <person name="Yun Q."/>
            <person name="Hollingsworth P."/>
            <person name="Dao Z."/>
            <person name="Luo G."/>
            <person name="Guo H."/>
            <person name="Ma Y."/>
            <person name="Sun W."/>
        </authorList>
    </citation>
    <scope>NUCLEOTIDE SEQUENCE [LARGE SCALE GENOMIC DNA]</scope>
    <source>
        <strain evidence="7">cv. Malutang</strain>
    </source>
</reference>
<dbReference type="PANTHER" id="PTHR45931:SF16">
    <property type="entry name" value="RING_U-BOX SUPERFAMILY PROTEIN"/>
    <property type="match status" value="1"/>
</dbReference>
<organism evidence="6 7">
    <name type="scientific">Acer yangbiense</name>
    <dbReference type="NCBI Taxonomy" id="1000413"/>
    <lineage>
        <taxon>Eukaryota</taxon>
        <taxon>Viridiplantae</taxon>
        <taxon>Streptophyta</taxon>
        <taxon>Embryophyta</taxon>
        <taxon>Tracheophyta</taxon>
        <taxon>Spermatophyta</taxon>
        <taxon>Magnoliopsida</taxon>
        <taxon>eudicotyledons</taxon>
        <taxon>Gunneridae</taxon>
        <taxon>Pentapetalae</taxon>
        <taxon>rosids</taxon>
        <taxon>malvids</taxon>
        <taxon>Sapindales</taxon>
        <taxon>Sapindaceae</taxon>
        <taxon>Hippocastanoideae</taxon>
        <taxon>Acereae</taxon>
        <taxon>Acer</taxon>
    </lineage>
</organism>
<dbReference type="EMBL" id="VAHF01000010">
    <property type="protein sequence ID" value="TXG53082.1"/>
    <property type="molecule type" value="Genomic_DNA"/>
</dbReference>
<dbReference type="GO" id="GO:0008270">
    <property type="term" value="F:zinc ion binding"/>
    <property type="evidence" value="ECO:0007669"/>
    <property type="project" value="UniProtKB-KW"/>
</dbReference>
<evidence type="ECO:0000313" key="6">
    <source>
        <dbReference type="EMBL" id="TXG53082.1"/>
    </source>
</evidence>
<dbReference type="SMART" id="SM00184">
    <property type="entry name" value="RING"/>
    <property type="match status" value="1"/>
</dbReference>
<dbReference type="GO" id="GO:0005634">
    <property type="term" value="C:nucleus"/>
    <property type="evidence" value="ECO:0007669"/>
    <property type="project" value="TreeGrafter"/>
</dbReference>
<name>A0A5C7H970_9ROSI</name>
<gene>
    <name evidence="6" type="ORF">EZV62_022251</name>
</gene>
<dbReference type="PROSITE" id="PS50089">
    <property type="entry name" value="ZF_RING_2"/>
    <property type="match status" value="1"/>
</dbReference>
<dbReference type="SUPFAM" id="SSF57850">
    <property type="entry name" value="RING/U-box"/>
    <property type="match status" value="1"/>
</dbReference>
<evidence type="ECO:0000256" key="4">
    <source>
        <dbReference type="PROSITE-ProRule" id="PRU00175"/>
    </source>
</evidence>
<dbReference type="Proteomes" id="UP000323000">
    <property type="component" value="Chromosome 10"/>
</dbReference>
<evidence type="ECO:0000313" key="7">
    <source>
        <dbReference type="Proteomes" id="UP000323000"/>
    </source>
</evidence>
<dbReference type="CDD" id="cd16454">
    <property type="entry name" value="RING-H2_PA-TM-RING"/>
    <property type="match status" value="1"/>
</dbReference>
<proteinExistence type="predicted"/>
<evidence type="ECO:0000256" key="2">
    <source>
        <dbReference type="ARBA" id="ARBA00022771"/>
    </source>
</evidence>
<keyword evidence="7" id="KW-1185">Reference proteome</keyword>
<evidence type="ECO:0000259" key="5">
    <source>
        <dbReference type="PROSITE" id="PS50089"/>
    </source>
</evidence>
<dbReference type="Gene3D" id="3.30.40.10">
    <property type="entry name" value="Zinc/RING finger domain, C3HC4 (zinc finger)"/>
    <property type="match status" value="1"/>
</dbReference>
<dbReference type="Pfam" id="PF13639">
    <property type="entry name" value="zf-RING_2"/>
    <property type="match status" value="1"/>
</dbReference>
<dbReference type="GO" id="GO:0006511">
    <property type="term" value="P:ubiquitin-dependent protein catabolic process"/>
    <property type="evidence" value="ECO:0007669"/>
    <property type="project" value="TreeGrafter"/>
</dbReference>
<dbReference type="InterPro" id="IPR051834">
    <property type="entry name" value="RING_finger_E3_ligase"/>
</dbReference>
<dbReference type="PANTHER" id="PTHR45931">
    <property type="entry name" value="SI:CH211-59O9.10"/>
    <property type="match status" value="1"/>
</dbReference>
<feature type="domain" description="RING-type" evidence="5">
    <location>
        <begin position="164"/>
        <end position="205"/>
    </location>
</feature>
<dbReference type="InterPro" id="IPR001841">
    <property type="entry name" value="Znf_RING"/>
</dbReference>
<evidence type="ECO:0000256" key="1">
    <source>
        <dbReference type="ARBA" id="ARBA00022723"/>
    </source>
</evidence>
<comment type="caution">
    <text evidence="6">The sequence shown here is derived from an EMBL/GenBank/DDBJ whole genome shotgun (WGS) entry which is preliminary data.</text>
</comment>
<dbReference type="InterPro" id="IPR013083">
    <property type="entry name" value="Znf_RING/FYVE/PHD"/>
</dbReference>
<accession>A0A5C7H970</accession>
<evidence type="ECO:0000256" key="3">
    <source>
        <dbReference type="ARBA" id="ARBA00022833"/>
    </source>
</evidence>